<evidence type="ECO:0000259" key="8">
    <source>
        <dbReference type="Pfam" id="PF00892"/>
    </source>
</evidence>
<dbReference type="SUPFAM" id="SSF103481">
    <property type="entry name" value="Multidrug resistance efflux transporter EmrE"/>
    <property type="match status" value="2"/>
</dbReference>
<evidence type="ECO:0000256" key="2">
    <source>
        <dbReference type="ARBA" id="ARBA00007362"/>
    </source>
</evidence>
<proteinExistence type="inferred from homology"/>
<dbReference type="PANTHER" id="PTHR42920:SF5">
    <property type="entry name" value="EAMA DOMAIN-CONTAINING PROTEIN"/>
    <property type="match status" value="1"/>
</dbReference>
<keyword evidence="6 7" id="KW-0472">Membrane</keyword>
<comment type="subcellular location">
    <subcellularLocation>
        <location evidence="1">Cell membrane</location>
        <topology evidence="1">Multi-pass membrane protein</topology>
    </subcellularLocation>
</comment>
<keyword evidence="3" id="KW-1003">Cell membrane</keyword>
<comment type="caution">
    <text evidence="9">The sequence shown here is derived from an EMBL/GenBank/DDBJ whole genome shotgun (WGS) entry which is preliminary data.</text>
</comment>
<reference evidence="9 10" key="1">
    <citation type="submission" date="2019-01" db="EMBL/GenBank/DDBJ databases">
        <title>Bacillus sp. M5HDSG1-1, whole genome shotgun sequence.</title>
        <authorList>
            <person name="Tuo L."/>
        </authorList>
    </citation>
    <scope>NUCLEOTIDE SEQUENCE [LARGE SCALE GENOMIC DNA]</scope>
    <source>
        <strain evidence="9 10">M5HDSG1-1</strain>
    </source>
</reference>
<evidence type="ECO:0000313" key="9">
    <source>
        <dbReference type="EMBL" id="RVT65449.1"/>
    </source>
</evidence>
<feature type="transmembrane region" description="Helical" evidence="7">
    <location>
        <begin position="116"/>
        <end position="135"/>
    </location>
</feature>
<evidence type="ECO:0000256" key="5">
    <source>
        <dbReference type="ARBA" id="ARBA00022989"/>
    </source>
</evidence>
<gene>
    <name evidence="9" type="ORF">EM808_08095</name>
</gene>
<dbReference type="InterPro" id="IPR051258">
    <property type="entry name" value="Diverse_Substrate_Transporter"/>
</dbReference>
<evidence type="ECO:0000256" key="1">
    <source>
        <dbReference type="ARBA" id="ARBA00004651"/>
    </source>
</evidence>
<keyword evidence="4 7" id="KW-0812">Transmembrane</keyword>
<dbReference type="InterPro" id="IPR000620">
    <property type="entry name" value="EamA_dom"/>
</dbReference>
<dbReference type="Pfam" id="PF00892">
    <property type="entry name" value="EamA"/>
    <property type="match status" value="2"/>
</dbReference>
<protein>
    <submittedName>
        <fullName evidence="9">DMT family transporter</fullName>
    </submittedName>
</protein>
<dbReference type="Proteomes" id="UP000288024">
    <property type="component" value="Unassembled WGS sequence"/>
</dbReference>
<dbReference type="PANTHER" id="PTHR42920">
    <property type="entry name" value="OS03G0707200 PROTEIN-RELATED"/>
    <property type="match status" value="1"/>
</dbReference>
<comment type="similarity">
    <text evidence="2">Belongs to the EamA transporter family.</text>
</comment>
<feature type="transmembrane region" description="Helical" evidence="7">
    <location>
        <begin position="86"/>
        <end position="110"/>
    </location>
</feature>
<keyword evidence="10" id="KW-1185">Reference proteome</keyword>
<evidence type="ECO:0000313" key="10">
    <source>
        <dbReference type="Proteomes" id="UP000288024"/>
    </source>
</evidence>
<evidence type="ECO:0000256" key="6">
    <source>
        <dbReference type="ARBA" id="ARBA00023136"/>
    </source>
</evidence>
<dbReference type="EMBL" id="RZTZ01000002">
    <property type="protein sequence ID" value="RVT65449.1"/>
    <property type="molecule type" value="Genomic_DNA"/>
</dbReference>
<dbReference type="InterPro" id="IPR037185">
    <property type="entry name" value="EmrE-like"/>
</dbReference>
<feature type="transmembrane region" description="Helical" evidence="7">
    <location>
        <begin position="263"/>
        <end position="283"/>
    </location>
</feature>
<feature type="domain" description="EamA" evidence="8">
    <location>
        <begin position="25"/>
        <end position="158"/>
    </location>
</feature>
<feature type="transmembrane region" description="Helical" evidence="7">
    <location>
        <begin position="56"/>
        <end position="74"/>
    </location>
</feature>
<dbReference type="AlphaFoldDB" id="A0A3S2TVQ0"/>
<feature type="transmembrane region" description="Helical" evidence="7">
    <location>
        <begin position="229"/>
        <end position="251"/>
    </location>
</feature>
<feature type="domain" description="EamA" evidence="8">
    <location>
        <begin position="168"/>
        <end position="303"/>
    </location>
</feature>
<evidence type="ECO:0000256" key="7">
    <source>
        <dbReference type="SAM" id="Phobius"/>
    </source>
</evidence>
<dbReference type="GO" id="GO:0005886">
    <property type="term" value="C:plasma membrane"/>
    <property type="evidence" value="ECO:0007669"/>
    <property type="project" value="UniProtKB-SubCell"/>
</dbReference>
<sequence length="320" mass="35097">MNWQESPYAKINRKEKAVISKNKQANILLLAVALIWGSTFVLVQNAILFLEPLQFNGIRFLIAFLFLLLWLLLFHRHLLKELKTSTVVAGAVLGFCLFIGYAFQTIGLLYTTSSKAGFITGLSVVLVPLFLFLFFKQKLSVNSTIGIAFATAGLYAITVGSTMSLNAGDGFVLICAVGFAMQIVLTSTYSSKHSALLLTIMQIFTVSVLSFIGSFLFEEWNGLNVFRLVQADVLLALVVTSIFATALAFVIQTSLQKYTSAATVALIFSTEPVFAAVTAYFFAGERLTVSAFVGCLLILFGMIATELPQQKFRPLLKQKT</sequence>
<name>A0A3S2TVQ0_9BACI</name>
<feature type="transmembrane region" description="Helical" evidence="7">
    <location>
        <begin position="27"/>
        <end position="50"/>
    </location>
</feature>
<feature type="transmembrane region" description="Helical" evidence="7">
    <location>
        <begin position="196"/>
        <end position="217"/>
    </location>
</feature>
<feature type="transmembrane region" description="Helical" evidence="7">
    <location>
        <begin position="289"/>
        <end position="307"/>
    </location>
</feature>
<accession>A0A3S2TVQ0</accession>
<feature type="transmembrane region" description="Helical" evidence="7">
    <location>
        <begin position="147"/>
        <end position="165"/>
    </location>
</feature>
<evidence type="ECO:0000256" key="3">
    <source>
        <dbReference type="ARBA" id="ARBA00022475"/>
    </source>
</evidence>
<feature type="transmembrane region" description="Helical" evidence="7">
    <location>
        <begin position="171"/>
        <end position="189"/>
    </location>
</feature>
<evidence type="ECO:0000256" key="4">
    <source>
        <dbReference type="ARBA" id="ARBA00022692"/>
    </source>
</evidence>
<organism evidence="9 10">
    <name type="scientific">Niallia taxi</name>
    <dbReference type="NCBI Taxonomy" id="2499688"/>
    <lineage>
        <taxon>Bacteria</taxon>
        <taxon>Bacillati</taxon>
        <taxon>Bacillota</taxon>
        <taxon>Bacilli</taxon>
        <taxon>Bacillales</taxon>
        <taxon>Bacillaceae</taxon>
        <taxon>Niallia</taxon>
    </lineage>
</organism>
<keyword evidence="5 7" id="KW-1133">Transmembrane helix</keyword>